<feature type="binding site" evidence="2">
    <location>
        <position position="10"/>
    </location>
    <ligand>
        <name>Zn(2+)</name>
        <dbReference type="ChEBI" id="CHEBI:29105"/>
        <label>1</label>
    </ligand>
</feature>
<protein>
    <submittedName>
        <fullName evidence="3">D-aminopeptidase</fullName>
    </submittedName>
</protein>
<dbReference type="GO" id="GO:0046872">
    <property type="term" value="F:metal ion binding"/>
    <property type="evidence" value="ECO:0007669"/>
    <property type="project" value="UniProtKB-KW"/>
</dbReference>
<dbReference type="InterPro" id="IPR007035">
    <property type="entry name" value="Peptidase_M55"/>
</dbReference>
<dbReference type="SUPFAM" id="SSF63992">
    <property type="entry name" value="Dipeptide transport protein"/>
    <property type="match status" value="1"/>
</dbReference>
<feature type="binding site" evidence="2">
    <location>
        <position position="104"/>
    </location>
    <ligand>
        <name>Zn(2+)</name>
        <dbReference type="ChEBI" id="CHEBI:29105"/>
        <label>2</label>
    </ligand>
</feature>
<keyword evidence="2" id="KW-0862">Zinc</keyword>
<dbReference type="CDD" id="cd08663">
    <property type="entry name" value="DAP_dppA_1"/>
    <property type="match status" value="1"/>
</dbReference>
<dbReference type="EMBL" id="LGVG01000017">
    <property type="protein sequence ID" value="KNE26991.1"/>
    <property type="molecule type" value="Genomic_DNA"/>
</dbReference>
<accession>A0AAW3I4G0</accession>
<proteinExistence type="predicted"/>
<dbReference type="InterPro" id="IPR036177">
    <property type="entry name" value="Peptidase_M55_sf"/>
</dbReference>
<evidence type="ECO:0000313" key="3">
    <source>
        <dbReference type="EMBL" id="KNE26991.1"/>
    </source>
</evidence>
<feature type="active site" description="Nucleophile" evidence="1">
    <location>
        <position position="115"/>
    </location>
</feature>
<organism evidence="3 4">
    <name type="scientific">Achromobacter spanius</name>
    <dbReference type="NCBI Taxonomy" id="217203"/>
    <lineage>
        <taxon>Bacteria</taxon>
        <taxon>Pseudomonadati</taxon>
        <taxon>Pseudomonadota</taxon>
        <taxon>Betaproteobacteria</taxon>
        <taxon>Burkholderiales</taxon>
        <taxon>Alcaligenaceae</taxon>
        <taxon>Achromobacter</taxon>
    </lineage>
</organism>
<gene>
    <name evidence="3" type="ORF">AFM18_15050</name>
</gene>
<feature type="binding site" evidence="2">
    <location>
        <position position="8"/>
    </location>
    <ligand>
        <name>Zn(2+)</name>
        <dbReference type="ChEBI" id="CHEBI:29105"/>
        <label>1</label>
    </ligand>
</feature>
<feature type="binding site" evidence="2">
    <location>
        <position position="134"/>
    </location>
    <ligand>
        <name>Zn(2+)</name>
        <dbReference type="ChEBI" id="CHEBI:29105"/>
        <label>2</label>
    </ligand>
</feature>
<dbReference type="Gene3D" id="3.40.50.10780">
    <property type="entry name" value="Dipeptide transport protein"/>
    <property type="match status" value="1"/>
</dbReference>
<feature type="binding site" evidence="2">
    <location>
        <position position="8"/>
    </location>
    <ligand>
        <name>Zn(2+)</name>
        <dbReference type="ChEBI" id="CHEBI:29105"/>
        <label>2</label>
    </ligand>
</feature>
<comment type="caution">
    <text evidence="3">The sequence shown here is derived from an EMBL/GenBank/DDBJ whole genome shotgun (WGS) entry which is preliminary data.</text>
</comment>
<name>A0AAW3I4G0_9BURK</name>
<keyword evidence="2" id="KW-0479">Metal-binding</keyword>
<dbReference type="Gene3D" id="3.30.1360.130">
    <property type="entry name" value="Dipeptide transport protein"/>
    <property type="match status" value="1"/>
</dbReference>
<dbReference type="Proteomes" id="UP000037511">
    <property type="component" value="Unassembled WGS sequence"/>
</dbReference>
<dbReference type="AlphaFoldDB" id="A0AAW3I4G0"/>
<dbReference type="InterPro" id="IPR027476">
    <property type="entry name" value="DppA_N"/>
</dbReference>
<feature type="binding site" evidence="2">
    <location>
        <position position="60"/>
    </location>
    <ligand>
        <name>Zn(2+)</name>
        <dbReference type="ChEBI" id="CHEBI:29105"/>
        <label>2</label>
    </ligand>
</feature>
<reference evidence="3 4" key="1">
    <citation type="submission" date="2015-07" db="EMBL/GenBank/DDBJ databases">
        <title>Draft genome of Achromobacter spanius.</title>
        <authorList>
            <person name="Wang X."/>
        </authorList>
    </citation>
    <scope>NUCLEOTIDE SEQUENCE [LARGE SCALE GENOMIC DNA]</scope>
    <source>
        <strain evidence="3 4">CGMCC9173</strain>
    </source>
</reference>
<evidence type="ECO:0000256" key="2">
    <source>
        <dbReference type="PIRSR" id="PIRSR015853-2"/>
    </source>
</evidence>
<evidence type="ECO:0000313" key="4">
    <source>
        <dbReference type="Proteomes" id="UP000037511"/>
    </source>
</evidence>
<dbReference type="PIRSF" id="PIRSF015853">
    <property type="entry name" value="Pep_DppA"/>
    <property type="match status" value="1"/>
</dbReference>
<sequence>MKILISTDIEGVAGVFHPEQVRAGNGEYERARAWMTAEANAAVQGAFAGGADEILVNDSHGGFRNLLPDGLDERARLVLGKPRYLGMMGGLEEGCDAVFMIGYHSRSQGRGILAHTINSFAFARVFINGMELGEAGLYGALAGEMGVPVILATGDDVFIAETRDTFPGAEWVQTKVAHGQGSGVTLSPTASRHAIAAAAETAVRKLKQDPAASGEVKSVPFRIAAPIECRLQTQSAALADLFCMWPTLERVDGVTLRFTVDSMQSAVRTLNSLAAMSFMLR</sequence>
<dbReference type="RefSeq" id="WP_050447676.1">
    <property type="nucleotide sequence ID" value="NZ_JAOEJJ010000003.1"/>
</dbReference>
<dbReference type="Pfam" id="PF04951">
    <property type="entry name" value="Peptidase_M55"/>
    <property type="match status" value="1"/>
</dbReference>
<evidence type="ECO:0000256" key="1">
    <source>
        <dbReference type="PIRSR" id="PIRSR015853-1"/>
    </source>
</evidence>